<feature type="region of interest" description="Disordered" evidence="1">
    <location>
        <begin position="143"/>
        <end position="163"/>
    </location>
</feature>
<protein>
    <submittedName>
        <fullName evidence="2">Uncharacterized protein</fullName>
    </submittedName>
</protein>
<name>A0A644W0R9_9ZZZZ</name>
<accession>A0A644W0R9</accession>
<evidence type="ECO:0000313" key="2">
    <source>
        <dbReference type="EMBL" id="MPL97096.1"/>
    </source>
</evidence>
<sequence length="337" mass="36394">MARAFVFLFVVIEPSMFPEQGVVPFQHVGNGKVVGTFRQAGAALNALGERFESLRHVPACHLRRHPGGEQGVRHAEGDRNSVGTRLAVLAPAAELLSQGVGDGFHRPAVFFAHNVGRFVERGHLVDGFHGVVPGNGQDVRMGPQELEGEGGVADGPSREGLHGDESESLFLGEGKKGLGRACFNKIERKLDGDEIVRGKGRQSCGDAVGRYAYKPDLPLPPGFQGGVEGSAGSNNGLPVFLLDDLVELEEIYIIGFHPLQAELNVLCHAFSVPFFALRGDKDFLPHAGQCRSEFLFASLIGIRCVEKVDSPVIGPFEDPYRILRSEPDYGNASETEF</sequence>
<dbReference type="EMBL" id="VSSQ01000540">
    <property type="protein sequence ID" value="MPL97096.1"/>
    <property type="molecule type" value="Genomic_DNA"/>
</dbReference>
<proteinExistence type="predicted"/>
<comment type="caution">
    <text evidence="2">The sequence shown here is derived from an EMBL/GenBank/DDBJ whole genome shotgun (WGS) entry which is preliminary data.</text>
</comment>
<organism evidence="2">
    <name type="scientific">bioreactor metagenome</name>
    <dbReference type="NCBI Taxonomy" id="1076179"/>
    <lineage>
        <taxon>unclassified sequences</taxon>
        <taxon>metagenomes</taxon>
        <taxon>ecological metagenomes</taxon>
    </lineage>
</organism>
<evidence type="ECO:0000256" key="1">
    <source>
        <dbReference type="SAM" id="MobiDB-lite"/>
    </source>
</evidence>
<reference evidence="2" key="1">
    <citation type="submission" date="2019-08" db="EMBL/GenBank/DDBJ databases">
        <authorList>
            <person name="Kucharzyk K."/>
            <person name="Murdoch R.W."/>
            <person name="Higgins S."/>
            <person name="Loffler F."/>
        </authorList>
    </citation>
    <scope>NUCLEOTIDE SEQUENCE</scope>
</reference>
<gene>
    <name evidence="2" type="ORF">SDC9_43284</name>
</gene>
<dbReference type="AlphaFoldDB" id="A0A644W0R9"/>